<protein>
    <submittedName>
        <fullName evidence="4">RsmD family RNA methyltransferase</fullName>
    </submittedName>
</protein>
<dbReference type="GO" id="GO:0031167">
    <property type="term" value="P:rRNA methylation"/>
    <property type="evidence" value="ECO:0007669"/>
    <property type="project" value="InterPro"/>
</dbReference>
<name>A0A9D7SCJ7_9BACT</name>
<sequence>MRISGGTLRGRTFYPPANNWPTRPTTDMSRTALFNILQNKLDFESVRMLDLFGGTGAHSYEFISRGCTDVTYVDKFKPATLFVHQKAIEFGISTSLKIVHSDYLMFVKTCHRKFDYIFAGPPYGLVQLDGIPDVVFESNILDDDGLFVLEHDPSHDFKNHGNLLDVRNYGQTHFSFFKKKQN</sequence>
<comment type="caution">
    <text evidence="4">The sequence shown here is derived from an EMBL/GenBank/DDBJ whole genome shotgun (WGS) entry which is preliminary data.</text>
</comment>
<keyword evidence="1 4" id="KW-0489">Methyltransferase</keyword>
<evidence type="ECO:0000256" key="3">
    <source>
        <dbReference type="SAM" id="MobiDB-lite"/>
    </source>
</evidence>
<dbReference type="Gene3D" id="3.40.50.150">
    <property type="entry name" value="Vaccinia Virus protein VP39"/>
    <property type="match status" value="1"/>
</dbReference>
<dbReference type="GO" id="GO:0008168">
    <property type="term" value="F:methyltransferase activity"/>
    <property type="evidence" value="ECO:0007669"/>
    <property type="project" value="UniProtKB-KW"/>
</dbReference>
<dbReference type="PANTHER" id="PTHR43542">
    <property type="entry name" value="METHYLTRANSFERASE"/>
    <property type="match status" value="1"/>
</dbReference>
<organism evidence="4 5">
    <name type="scientific">Candidatus Defluviibacterium haderslevense</name>
    <dbReference type="NCBI Taxonomy" id="2981993"/>
    <lineage>
        <taxon>Bacteria</taxon>
        <taxon>Pseudomonadati</taxon>
        <taxon>Bacteroidota</taxon>
        <taxon>Saprospiria</taxon>
        <taxon>Saprospirales</taxon>
        <taxon>Saprospiraceae</taxon>
        <taxon>Candidatus Defluviibacterium</taxon>
    </lineage>
</organism>
<evidence type="ECO:0000313" key="4">
    <source>
        <dbReference type="EMBL" id="MBK9719459.1"/>
    </source>
</evidence>
<evidence type="ECO:0000313" key="5">
    <source>
        <dbReference type="Proteomes" id="UP000808349"/>
    </source>
</evidence>
<dbReference type="InterPro" id="IPR029063">
    <property type="entry name" value="SAM-dependent_MTases_sf"/>
</dbReference>
<accession>A0A9D7SCJ7</accession>
<dbReference type="CDD" id="cd02440">
    <property type="entry name" value="AdoMet_MTases"/>
    <property type="match status" value="1"/>
</dbReference>
<gene>
    <name evidence="4" type="ORF">IPO85_18475</name>
</gene>
<dbReference type="InterPro" id="IPR004398">
    <property type="entry name" value="RNA_MeTrfase_RsmD"/>
</dbReference>
<evidence type="ECO:0000256" key="1">
    <source>
        <dbReference type="ARBA" id="ARBA00022603"/>
    </source>
</evidence>
<keyword evidence="2" id="KW-0808">Transferase</keyword>
<reference evidence="4 5" key="1">
    <citation type="submission" date="2020-10" db="EMBL/GenBank/DDBJ databases">
        <title>Connecting structure to function with the recovery of over 1000 high-quality activated sludge metagenome-assembled genomes encoding full-length rRNA genes using long-read sequencing.</title>
        <authorList>
            <person name="Singleton C.M."/>
            <person name="Petriglieri F."/>
            <person name="Kristensen J.M."/>
            <person name="Kirkegaard R.H."/>
            <person name="Michaelsen T.Y."/>
            <person name="Andersen M.H."/>
            <person name="Karst S.M."/>
            <person name="Dueholm M.S."/>
            <person name="Nielsen P.H."/>
            <person name="Albertsen M."/>
        </authorList>
    </citation>
    <scope>NUCLEOTIDE SEQUENCE [LARGE SCALE GENOMIC DNA]</scope>
    <source>
        <strain evidence="4">Ribe_18-Q3-R11-54_BAT3C.373</strain>
    </source>
</reference>
<dbReference type="AlphaFoldDB" id="A0A9D7SCJ7"/>
<dbReference type="PIRSF" id="PIRSF004553">
    <property type="entry name" value="CHP00095"/>
    <property type="match status" value="1"/>
</dbReference>
<dbReference type="PANTHER" id="PTHR43542:SF1">
    <property type="entry name" value="METHYLTRANSFERASE"/>
    <property type="match status" value="1"/>
</dbReference>
<evidence type="ECO:0000256" key="2">
    <source>
        <dbReference type="ARBA" id="ARBA00022679"/>
    </source>
</evidence>
<dbReference type="Proteomes" id="UP000808349">
    <property type="component" value="Unassembled WGS sequence"/>
</dbReference>
<proteinExistence type="predicted"/>
<dbReference type="SUPFAM" id="SSF53335">
    <property type="entry name" value="S-adenosyl-L-methionine-dependent methyltransferases"/>
    <property type="match status" value="1"/>
</dbReference>
<dbReference type="EMBL" id="JADKFW010000021">
    <property type="protein sequence ID" value="MBK9719459.1"/>
    <property type="molecule type" value="Genomic_DNA"/>
</dbReference>
<dbReference type="Pfam" id="PF03602">
    <property type="entry name" value="Cons_hypoth95"/>
    <property type="match status" value="1"/>
</dbReference>
<feature type="region of interest" description="Disordered" evidence="3">
    <location>
        <begin position="1"/>
        <end position="22"/>
    </location>
</feature>